<dbReference type="EMBL" id="BOPH01000017">
    <property type="protein sequence ID" value="GIJ66397.1"/>
    <property type="molecule type" value="Genomic_DNA"/>
</dbReference>
<accession>A0A8J3ZNY5</accession>
<dbReference type="InterPro" id="IPR002645">
    <property type="entry name" value="STAS_dom"/>
</dbReference>
<dbReference type="PROSITE" id="PS50801">
    <property type="entry name" value="STAS"/>
    <property type="match status" value="1"/>
</dbReference>
<evidence type="ECO:0000259" key="1">
    <source>
        <dbReference type="PROSITE" id="PS50801"/>
    </source>
</evidence>
<dbReference type="RefSeq" id="WP_203926356.1">
    <property type="nucleotide sequence ID" value="NZ_BOPH01000017.1"/>
</dbReference>
<proteinExistence type="predicted"/>
<reference evidence="2" key="1">
    <citation type="submission" date="2021-01" db="EMBL/GenBank/DDBJ databases">
        <title>Whole genome shotgun sequence of Virgisporangium ochraceum NBRC 16418.</title>
        <authorList>
            <person name="Komaki H."/>
            <person name="Tamura T."/>
        </authorList>
    </citation>
    <scope>NUCLEOTIDE SEQUENCE</scope>
    <source>
        <strain evidence="2">NBRC 16418</strain>
    </source>
</reference>
<evidence type="ECO:0000313" key="2">
    <source>
        <dbReference type="EMBL" id="GIJ66397.1"/>
    </source>
</evidence>
<dbReference type="Gene3D" id="3.30.750.24">
    <property type="entry name" value="STAS domain"/>
    <property type="match status" value="1"/>
</dbReference>
<dbReference type="Proteomes" id="UP000635606">
    <property type="component" value="Unassembled WGS sequence"/>
</dbReference>
<dbReference type="SUPFAM" id="SSF52091">
    <property type="entry name" value="SpoIIaa-like"/>
    <property type="match status" value="1"/>
</dbReference>
<protein>
    <recommendedName>
        <fullName evidence="1">STAS domain-containing protein</fullName>
    </recommendedName>
</protein>
<comment type="caution">
    <text evidence="2">The sequence shown here is derived from an EMBL/GenBank/DDBJ whole genome shotgun (WGS) entry which is preliminary data.</text>
</comment>
<evidence type="ECO:0000313" key="3">
    <source>
        <dbReference type="Proteomes" id="UP000635606"/>
    </source>
</evidence>
<gene>
    <name evidence="2" type="ORF">Voc01_013140</name>
</gene>
<keyword evidence="3" id="KW-1185">Reference proteome</keyword>
<dbReference type="AlphaFoldDB" id="A0A8J3ZNY5"/>
<feature type="domain" description="STAS" evidence="1">
    <location>
        <begin position="4"/>
        <end position="83"/>
    </location>
</feature>
<sequence length="113" mass="11510">MSRISFTVVRLGGAALIWADRPLGGSIAPKLNQALAQLDADAATPIVVDLVRVPALDEGVIAVLAAAAVRAGDRGRGLELRLSRGRSATVASAAQLRMVIGQAYPSIAEPGAA</sequence>
<name>A0A8J3ZNY5_9ACTN</name>
<organism evidence="2 3">
    <name type="scientific">Virgisporangium ochraceum</name>
    <dbReference type="NCBI Taxonomy" id="65505"/>
    <lineage>
        <taxon>Bacteria</taxon>
        <taxon>Bacillati</taxon>
        <taxon>Actinomycetota</taxon>
        <taxon>Actinomycetes</taxon>
        <taxon>Micromonosporales</taxon>
        <taxon>Micromonosporaceae</taxon>
        <taxon>Virgisporangium</taxon>
    </lineage>
</organism>
<dbReference type="InterPro" id="IPR036513">
    <property type="entry name" value="STAS_dom_sf"/>
</dbReference>